<evidence type="ECO:0000259" key="4">
    <source>
        <dbReference type="Pfam" id="PF23357"/>
    </source>
</evidence>
<dbReference type="RefSeq" id="WP_311369370.1">
    <property type="nucleotide sequence ID" value="NZ_JAVRHX010000004.1"/>
</dbReference>
<evidence type="ECO:0000313" key="5">
    <source>
        <dbReference type="EMBL" id="MDT0595848.1"/>
    </source>
</evidence>
<dbReference type="Proteomes" id="UP001253545">
    <property type="component" value="Unassembled WGS sequence"/>
</dbReference>
<feature type="domain" description="ABC-type uncharacterised transport system" evidence="3">
    <location>
        <begin position="197"/>
        <end position="474"/>
    </location>
</feature>
<dbReference type="EMBL" id="JAVRHX010000004">
    <property type="protein sequence ID" value="MDT0595848.1"/>
    <property type="molecule type" value="Genomic_DNA"/>
</dbReference>
<evidence type="ECO:0000256" key="2">
    <source>
        <dbReference type="SAM" id="Phobius"/>
    </source>
</evidence>
<keyword evidence="1" id="KW-0175">Coiled coil</keyword>
<dbReference type="Pfam" id="PF23357">
    <property type="entry name" value="DUF7088"/>
    <property type="match status" value="1"/>
</dbReference>
<feature type="domain" description="DUF7088" evidence="4">
    <location>
        <begin position="38"/>
        <end position="138"/>
    </location>
</feature>
<sequence>MFKTFSHMFSLCIVACIFILAVYINNSVFKGIGLDLTEQKVYSLSLGTKTLLSEIEEPVNLYFFFSDTNSTGMTRIRDYAARVKSMLEEYERISDGKISLEIIDPQPFSEAEDKAATFGLSGASAGAAQDTIYFGLAGTNSIDDVKVIGFFDPQKESFLEYDISNLVYQLSLSEPVQLTLITDINLAGGQNPMTGQMTQANVLYQQLQEFFEVELLSNSASEVPENTEVLMLLHPQNLSQPLLYSIDQYLMSGGKTMVLVDPHFESDELAMMGTQGVNQSSLPLLESYGIVSHTNKAVLDGKTGLEIRDNQGNIVRHLGYLGLTKEQINDQDITTADLDSINGASFGYLQKKPNSKVRQSPLLLSSKESGLVDAEEYISVRNAKDYGKLFENKNTARVLAARYSGQANSHFTELELTDANMKNQNFIASTNQLNLVVFADVDITADRFWVQQSNFFGQTVFSPFANNGDMLINMLENLGGSEGLIGIRSRGTYARPFEKVQELKAQAEERFREQEQRLQSQLEQTEAQLTQIQSQFDSVTFSTEQEQAIEQFTQQKIEIRKSLRDVQFQLNKDINFLGNWLKIINIVLLPLIIVFFLFIFVKLVRRKSPPICAEVD</sequence>
<comment type="caution">
    <text evidence="5">The sequence shown here is derived from an EMBL/GenBank/DDBJ whole genome shotgun (WGS) entry which is preliminary data.</text>
</comment>
<protein>
    <submittedName>
        <fullName evidence="5">Gldg family protein</fullName>
    </submittedName>
</protein>
<evidence type="ECO:0000256" key="1">
    <source>
        <dbReference type="SAM" id="Coils"/>
    </source>
</evidence>
<gene>
    <name evidence="5" type="ORF">RM552_13415</name>
</gene>
<feature type="transmembrane region" description="Helical" evidence="2">
    <location>
        <begin position="580"/>
        <end position="601"/>
    </location>
</feature>
<proteinExistence type="predicted"/>
<dbReference type="InterPro" id="IPR019196">
    <property type="entry name" value="ABC_transp_unknown"/>
</dbReference>
<organism evidence="5 6">
    <name type="scientific">Glaciecola petra</name>
    <dbReference type="NCBI Taxonomy" id="3075602"/>
    <lineage>
        <taxon>Bacteria</taxon>
        <taxon>Pseudomonadati</taxon>
        <taxon>Pseudomonadota</taxon>
        <taxon>Gammaproteobacteria</taxon>
        <taxon>Alteromonadales</taxon>
        <taxon>Alteromonadaceae</taxon>
        <taxon>Glaciecola</taxon>
    </lineage>
</organism>
<keyword evidence="6" id="KW-1185">Reference proteome</keyword>
<accession>A0ABU2ZT87</accession>
<dbReference type="InterPro" id="IPR055396">
    <property type="entry name" value="DUF7088"/>
</dbReference>
<keyword evidence="2" id="KW-0812">Transmembrane</keyword>
<name>A0ABU2ZT87_9ALTE</name>
<keyword evidence="2" id="KW-1133">Transmembrane helix</keyword>
<keyword evidence="2" id="KW-0472">Membrane</keyword>
<feature type="coiled-coil region" evidence="1">
    <location>
        <begin position="497"/>
        <end position="535"/>
    </location>
</feature>
<reference evidence="5 6" key="1">
    <citation type="submission" date="2023-09" db="EMBL/GenBank/DDBJ databases">
        <authorList>
            <person name="Rey-Velasco X."/>
        </authorList>
    </citation>
    <scope>NUCLEOTIDE SEQUENCE [LARGE SCALE GENOMIC DNA]</scope>
    <source>
        <strain evidence="5 6">P117</strain>
    </source>
</reference>
<evidence type="ECO:0000313" key="6">
    <source>
        <dbReference type="Proteomes" id="UP001253545"/>
    </source>
</evidence>
<dbReference type="Pfam" id="PF09822">
    <property type="entry name" value="ABC_transp_aux"/>
    <property type="match status" value="1"/>
</dbReference>
<evidence type="ECO:0000259" key="3">
    <source>
        <dbReference type="Pfam" id="PF09822"/>
    </source>
</evidence>